<dbReference type="Pfam" id="PF03330">
    <property type="entry name" value="DPBB_1"/>
    <property type="match status" value="1"/>
</dbReference>
<evidence type="ECO:0000256" key="4">
    <source>
        <dbReference type="HAMAP-Rule" id="MF_02071"/>
    </source>
</evidence>
<dbReference type="PROSITE" id="PS51724">
    <property type="entry name" value="SPOR"/>
    <property type="match status" value="1"/>
</dbReference>
<keyword evidence="3 4" id="KW-0961">Cell wall biogenesis/degradation</keyword>
<dbReference type="GO" id="GO:0000270">
    <property type="term" value="P:peptidoglycan metabolic process"/>
    <property type="evidence" value="ECO:0007669"/>
    <property type="project" value="UniProtKB-UniRule"/>
</dbReference>
<dbReference type="InterPro" id="IPR007730">
    <property type="entry name" value="SPOR-like_dom"/>
</dbReference>
<dbReference type="EC" id="4.2.2.-" evidence="4"/>
<gene>
    <name evidence="4" type="primary">rlpA</name>
    <name evidence="8" type="ORF">EHS11_08475</name>
</gene>
<evidence type="ECO:0000256" key="6">
    <source>
        <dbReference type="SAM" id="MobiDB-lite"/>
    </source>
</evidence>
<feature type="compositionally biased region" description="Basic and acidic residues" evidence="6">
    <location>
        <begin position="57"/>
        <end position="67"/>
    </location>
</feature>
<sequence>MQKLIFFSVVLCLISCSSTEATRRNYSASGDPEDIFFERSQKNRSTASSDEAVTKSILDDLDSKPKSTGEGLALPEKKANASGSFDEVGLSSWYGQKFQGRPTASGEPFDRMKLTGAHRTLPIGSLVKIQNLENNKEAVVRINDRGPFVDERIVDVSEKTAELLEFKDKGITKVGIRVLKKGESVSEDLDGADLDDTELLDDVPAKPEKLTPVKPGNLTSKPPASSQNPKGYTVQVGVFNEQERALKYKETLKTDYKQSVFVYPREGKYVVQVGDFSDRTKAESLKTRLKYDGIDCFIPNK</sequence>
<dbReference type="PANTHER" id="PTHR34183">
    <property type="entry name" value="ENDOLYTIC PEPTIDOGLYCAN TRANSGLYCOSYLASE RLPA"/>
    <property type="match status" value="1"/>
</dbReference>
<evidence type="ECO:0000256" key="1">
    <source>
        <dbReference type="ARBA" id="ARBA00022729"/>
    </source>
</evidence>
<dbReference type="SUPFAM" id="SSF110997">
    <property type="entry name" value="Sporulation related repeat"/>
    <property type="match status" value="1"/>
</dbReference>
<dbReference type="GO" id="GO:0008932">
    <property type="term" value="F:lytic endotransglycosylase activity"/>
    <property type="evidence" value="ECO:0007669"/>
    <property type="project" value="UniProtKB-UniRule"/>
</dbReference>
<dbReference type="RefSeq" id="WP_135763929.1">
    <property type="nucleotide sequence ID" value="NZ_RQHV01000042.1"/>
</dbReference>
<evidence type="ECO:0000313" key="9">
    <source>
        <dbReference type="Proteomes" id="UP000298264"/>
    </source>
</evidence>
<comment type="caution">
    <text evidence="8">The sequence shown here is derived from an EMBL/GenBank/DDBJ whole genome shotgun (WGS) entry which is preliminary data.</text>
</comment>
<name>A0A4R9LSD2_9LEPT</name>
<feature type="region of interest" description="Disordered" evidence="6">
    <location>
        <begin position="190"/>
        <end position="230"/>
    </location>
</feature>
<feature type="compositionally biased region" description="Acidic residues" evidence="6">
    <location>
        <begin position="190"/>
        <end position="201"/>
    </location>
</feature>
<dbReference type="EMBL" id="RQHV01000042">
    <property type="protein sequence ID" value="TGN11176.1"/>
    <property type="molecule type" value="Genomic_DNA"/>
</dbReference>
<dbReference type="CDD" id="cd22268">
    <property type="entry name" value="DPBB_RlpA-like"/>
    <property type="match status" value="1"/>
</dbReference>
<protein>
    <recommendedName>
        <fullName evidence="4">Probable endolytic peptidoglycan transglycosylase RlpA</fullName>
        <ecNumber evidence="4">4.2.2.-</ecNumber>
    </recommendedName>
</protein>
<dbReference type="OrthoDB" id="9779128at2"/>
<dbReference type="InterPro" id="IPR036680">
    <property type="entry name" value="SPOR-like_sf"/>
</dbReference>
<keyword evidence="1" id="KW-0732">Signal</keyword>
<evidence type="ECO:0000313" key="8">
    <source>
        <dbReference type="EMBL" id="TGN11176.1"/>
    </source>
</evidence>
<accession>A0A4R9LSD2</accession>
<dbReference type="InterPro" id="IPR036908">
    <property type="entry name" value="RlpA-like_sf"/>
</dbReference>
<dbReference type="AlphaFoldDB" id="A0A4R9LSD2"/>
<feature type="region of interest" description="Disordered" evidence="6">
    <location>
        <begin position="39"/>
        <end position="76"/>
    </location>
</feature>
<evidence type="ECO:0000256" key="5">
    <source>
        <dbReference type="RuleBase" id="RU003495"/>
    </source>
</evidence>
<evidence type="ECO:0000256" key="3">
    <source>
        <dbReference type="ARBA" id="ARBA00023316"/>
    </source>
</evidence>
<evidence type="ECO:0000256" key="2">
    <source>
        <dbReference type="ARBA" id="ARBA00023239"/>
    </source>
</evidence>
<dbReference type="InterPro" id="IPR012997">
    <property type="entry name" value="RplA"/>
</dbReference>
<comment type="function">
    <text evidence="4">Lytic transglycosylase with a strong preference for naked glycan strands that lack stem peptides.</text>
</comment>
<dbReference type="GO" id="GO:0071555">
    <property type="term" value="P:cell wall organization"/>
    <property type="evidence" value="ECO:0007669"/>
    <property type="project" value="UniProtKB-KW"/>
</dbReference>
<comment type="similarity">
    <text evidence="4 5">Belongs to the RlpA family.</text>
</comment>
<dbReference type="Proteomes" id="UP000298264">
    <property type="component" value="Unassembled WGS sequence"/>
</dbReference>
<dbReference type="InterPro" id="IPR034718">
    <property type="entry name" value="RlpA"/>
</dbReference>
<dbReference type="Gene3D" id="3.30.70.1070">
    <property type="entry name" value="Sporulation related repeat"/>
    <property type="match status" value="1"/>
</dbReference>
<feature type="compositionally biased region" description="Polar residues" evidence="6">
    <location>
        <begin position="217"/>
        <end position="230"/>
    </location>
</feature>
<organism evidence="8 9">
    <name type="scientific">Leptospira ilyithenensis</name>
    <dbReference type="NCBI Taxonomy" id="2484901"/>
    <lineage>
        <taxon>Bacteria</taxon>
        <taxon>Pseudomonadati</taxon>
        <taxon>Spirochaetota</taxon>
        <taxon>Spirochaetia</taxon>
        <taxon>Leptospirales</taxon>
        <taxon>Leptospiraceae</taxon>
        <taxon>Leptospira</taxon>
    </lineage>
</organism>
<dbReference type="GO" id="GO:0042834">
    <property type="term" value="F:peptidoglycan binding"/>
    <property type="evidence" value="ECO:0007669"/>
    <property type="project" value="InterPro"/>
</dbReference>
<feature type="domain" description="SPOR" evidence="7">
    <location>
        <begin position="226"/>
        <end position="301"/>
    </location>
</feature>
<evidence type="ECO:0000259" key="7">
    <source>
        <dbReference type="PROSITE" id="PS51724"/>
    </source>
</evidence>
<dbReference type="PANTHER" id="PTHR34183:SF1">
    <property type="entry name" value="ENDOLYTIC PEPTIDOGLYCAN TRANSGLYCOSYLASE RLPA"/>
    <property type="match status" value="1"/>
</dbReference>
<dbReference type="NCBIfam" id="NF047735">
    <property type="entry name" value="MPL36"/>
    <property type="match status" value="1"/>
</dbReference>
<proteinExistence type="inferred from homology"/>
<keyword evidence="9" id="KW-1185">Reference proteome</keyword>
<keyword evidence="2 4" id="KW-0456">Lyase</keyword>
<dbReference type="SUPFAM" id="SSF50685">
    <property type="entry name" value="Barwin-like endoglucanases"/>
    <property type="match status" value="1"/>
</dbReference>
<dbReference type="Gene3D" id="2.40.40.10">
    <property type="entry name" value="RlpA-like domain"/>
    <property type="match status" value="1"/>
</dbReference>
<dbReference type="HAMAP" id="MF_02071">
    <property type="entry name" value="RlpA"/>
    <property type="match status" value="1"/>
</dbReference>
<dbReference type="Pfam" id="PF05036">
    <property type="entry name" value="SPOR"/>
    <property type="match status" value="1"/>
</dbReference>
<dbReference type="NCBIfam" id="TIGR00413">
    <property type="entry name" value="rlpA"/>
    <property type="match status" value="1"/>
</dbReference>
<reference evidence="8" key="1">
    <citation type="journal article" date="2019" name="PLoS Negl. Trop. Dis.">
        <title>Revisiting the worldwide diversity of Leptospira species in the environment.</title>
        <authorList>
            <person name="Vincent A.T."/>
            <person name="Schiettekatte O."/>
            <person name="Bourhy P."/>
            <person name="Veyrier F.J."/>
            <person name="Picardeau M."/>
        </authorList>
    </citation>
    <scope>NUCLEOTIDE SEQUENCE [LARGE SCALE GENOMIC DNA]</scope>
    <source>
        <strain evidence="8">201400974</strain>
    </source>
</reference>
<dbReference type="InterPro" id="IPR009009">
    <property type="entry name" value="RlpA-like_DPBB"/>
</dbReference>